<protein>
    <submittedName>
        <fullName evidence="2">Uncharacterized protein</fullName>
    </submittedName>
</protein>
<reference evidence="2" key="1">
    <citation type="submission" date="2018-05" db="EMBL/GenBank/DDBJ databases">
        <authorList>
            <person name="Lanie J.A."/>
            <person name="Ng W.-L."/>
            <person name="Kazmierczak K.M."/>
            <person name="Andrzejewski T.M."/>
            <person name="Davidsen T.M."/>
            <person name="Wayne K.J."/>
            <person name="Tettelin H."/>
            <person name="Glass J.I."/>
            <person name="Rusch D."/>
            <person name="Podicherti R."/>
            <person name="Tsui H.-C.T."/>
            <person name="Winkler M.E."/>
        </authorList>
    </citation>
    <scope>NUCLEOTIDE SEQUENCE</scope>
</reference>
<keyword evidence="1" id="KW-0175">Coiled coil</keyword>
<dbReference type="AlphaFoldDB" id="A0A382ERW3"/>
<gene>
    <name evidence="2" type="ORF">METZ01_LOCUS206400</name>
</gene>
<dbReference type="Pfam" id="PF18897">
    <property type="entry name" value="Gp3-like"/>
    <property type="match status" value="1"/>
</dbReference>
<dbReference type="EMBL" id="UINC01046041">
    <property type="protein sequence ID" value="SVB53546.1"/>
    <property type="molecule type" value="Genomic_DNA"/>
</dbReference>
<evidence type="ECO:0000313" key="2">
    <source>
        <dbReference type="EMBL" id="SVB53546.1"/>
    </source>
</evidence>
<feature type="coiled-coil region" evidence="1">
    <location>
        <begin position="240"/>
        <end position="267"/>
    </location>
</feature>
<sequence>MKPIKPLAELGRTPEQGRIRLGVKTERAMKSLDTFRFTSPDKSAIEQIAFIYGGTVKSWTPPRQKQQQWEVITTTSEIRVYLPPRSIDVWYEEWSGGGCQRRCDGVTAEVPLKTPDGMDIDTVPCLCETENSMACAPYTRLRVVLPEIRFGGVWRLESKGWNAANEMPGMAGMMEQMQAIGLAECHLILEKRTKVSGGQTKHFVVPRLTMDASPQEIMAGGGQATALESPPPTPTSVPVLVEHTGTLAEFEDDMEQMRQRARAVIDAEVVEGWDVPPPGIKVVKNPDYDPHAFNGPRKFLPAP</sequence>
<proteinExistence type="predicted"/>
<accession>A0A382ERW3</accession>
<name>A0A382ERW3_9ZZZZ</name>
<dbReference type="InterPro" id="IPR043991">
    <property type="entry name" value="Gp3-like"/>
</dbReference>
<evidence type="ECO:0000256" key="1">
    <source>
        <dbReference type="SAM" id="Coils"/>
    </source>
</evidence>
<organism evidence="2">
    <name type="scientific">marine metagenome</name>
    <dbReference type="NCBI Taxonomy" id="408172"/>
    <lineage>
        <taxon>unclassified sequences</taxon>
        <taxon>metagenomes</taxon>
        <taxon>ecological metagenomes</taxon>
    </lineage>
</organism>